<dbReference type="SMART" id="SM00256">
    <property type="entry name" value="FBOX"/>
    <property type="match status" value="1"/>
</dbReference>
<organism evidence="2 3">
    <name type="scientific">Exidia glandulosa HHB12029</name>
    <dbReference type="NCBI Taxonomy" id="1314781"/>
    <lineage>
        <taxon>Eukaryota</taxon>
        <taxon>Fungi</taxon>
        <taxon>Dikarya</taxon>
        <taxon>Basidiomycota</taxon>
        <taxon>Agaricomycotina</taxon>
        <taxon>Agaricomycetes</taxon>
        <taxon>Auriculariales</taxon>
        <taxon>Exidiaceae</taxon>
        <taxon>Exidia</taxon>
    </lineage>
</organism>
<sequence>MTASLGPVTRLAAELVCSIFDPLSLNDLLTTSWVCREWRSIARGHPTFWKDIALRSCARADVEFFLARLVASDPTAPISVSTFTGQLSALEPKLAREVLDCLFANLHRLESFALDPWLFDRALIPAIYDALRRPAPLLQIFHFAATGGPCTVPLPSDLFAGQAPRLRQLVLHGVILAEPAPAVFSLVERVYYNARNRSCVSALPSTRSHLVMTQFPAAHVLQCDVLTMDTSLLPSTPAFDMNKVTVFAFMIKDVVSLGEFLRWPPAVAARTLDLRMLCPDAEVNTRLIEHLLPGELSLTGKWKGGRKDDLTLDFTPVGALRQRVVVQALAAVLPLLPITSREVAMSLVLLNVPVDALTLFGLWFRGSFPALTHLVLWISRDAMRLPLPLDITVHTPVLETVMLIGGGASNSSPGVVHSEAIRDLITVLVISRPTVGLHFRDIRVVGELAPMGEQGAGTIHIGRRRGYDGV</sequence>
<accession>A0A165KHW4</accession>
<dbReference type="Gene3D" id="1.20.1280.50">
    <property type="match status" value="1"/>
</dbReference>
<dbReference type="OrthoDB" id="3226575at2759"/>
<evidence type="ECO:0000259" key="1">
    <source>
        <dbReference type="PROSITE" id="PS50181"/>
    </source>
</evidence>
<name>A0A165KHW4_EXIGL</name>
<dbReference type="Pfam" id="PF12937">
    <property type="entry name" value="F-box-like"/>
    <property type="match status" value="1"/>
</dbReference>
<proteinExistence type="predicted"/>
<dbReference type="InterPro" id="IPR001810">
    <property type="entry name" value="F-box_dom"/>
</dbReference>
<dbReference type="InterPro" id="IPR036047">
    <property type="entry name" value="F-box-like_dom_sf"/>
</dbReference>
<evidence type="ECO:0000313" key="3">
    <source>
        <dbReference type="Proteomes" id="UP000077266"/>
    </source>
</evidence>
<reference evidence="2 3" key="1">
    <citation type="journal article" date="2016" name="Mol. Biol. Evol.">
        <title>Comparative Genomics of Early-Diverging Mushroom-Forming Fungi Provides Insights into the Origins of Lignocellulose Decay Capabilities.</title>
        <authorList>
            <person name="Nagy L.G."/>
            <person name="Riley R."/>
            <person name="Tritt A."/>
            <person name="Adam C."/>
            <person name="Daum C."/>
            <person name="Floudas D."/>
            <person name="Sun H."/>
            <person name="Yadav J.S."/>
            <person name="Pangilinan J."/>
            <person name="Larsson K.H."/>
            <person name="Matsuura K."/>
            <person name="Barry K."/>
            <person name="Labutti K."/>
            <person name="Kuo R."/>
            <person name="Ohm R.A."/>
            <person name="Bhattacharya S.S."/>
            <person name="Shirouzu T."/>
            <person name="Yoshinaga Y."/>
            <person name="Martin F.M."/>
            <person name="Grigoriev I.V."/>
            <person name="Hibbett D.S."/>
        </authorList>
    </citation>
    <scope>NUCLEOTIDE SEQUENCE [LARGE SCALE GENOMIC DNA]</scope>
    <source>
        <strain evidence="2 3">HHB12029</strain>
    </source>
</reference>
<dbReference type="Proteomes" id="UP000077266">
    <property type="component" value="Unassembled WGS sequence"/>
</dbReference>
<protein>
    <recommendedName>
        <fullName evidence="1">F-box domain-containing protein</fullName>
    </recommendedName>
</protein>
<dbReference type="EMBL" id="KV425944">
    <property type="protein sequence ID" value="KZV96358.1"/>
    <property type="molecule type" value="Genomic_DNA"/>
</dbReference>
<dbReference type="PROSITE" id="PS50181">
    <property type="entry name" value="FBOX"/>
    <property type="match status" value="1"/>
</dbReference>
<dbReference type="InParanoid" id="A0A165KHW4"/>
<dbReference type="AlphaFoldDB" id="A0A165KHW4"/>
<feature type="domain" description="F-box" evidence="1">
    <location>
        <begin position="5"/>
        <end position="52"/>
    </location>
</feature>
<keyword evidence="3" id="KW-1185">Reference proteome</keyword>
<evidence type="ECO:0000313" key="2">
    <source>
        <dbReference type="EMBL" id="KZV96358.1"/>
    </source>
</evidence>
<dbReference type="SUPFAM" id="SSF81383">
    <property type="entry name" value="F-box domain"/>
    <property type="match status" value="1"/>
</dbReference>
<gene>
    <name evidence="2" type="ORF">EXIGLDRAFT_432441</name>
</gene>